<dbReference type="EMBL" id="JYDJ01001815">
    <property type="protein sequence ID" value="KRX31372.1"/>
    <property type="molecule type" value="Genomic_DNA"/>
</dbReference>
<dbReference type="AlphaFoldDB" id="A0A0V0SXH0"/>
<dbReference type="Proteomes" id="UP000055048">
    <property type="component" value="Unassembled WGS sequence"/>
</dbReference>
<organism evidence="1 2">
    <name type="scientific">Trichinella murrelli</name>
    <dbReference type="NCBI Taxonomy" id="144512"/>
    <lineage>
        <taxon>Eukaryota</taxon>
        <taxon>Metazoa</taxon>
        <taxon>Ecdysozoa</taxon>
        <taxon>Nematoda</taxon>
        <taxon>Enoplea</taxon>
        <taxon>Dorylaimia</taxon>
        <taxon>Trichinellida</taxon>
        <taxon>Trichinellidae</taxon>
        <taxon>Trichinella</taxon>
    </lineage>
</organism>
<name>A0A0V0SXH0_9BILA</name>
<keyword evidence="2" id="KW-1185">Reference proteome</keyword>
<evidence type="ECO:0000313" key="1">
    <source>
        <dbReference type="EMBL" id="KRX31372.1"/>
    </source>
</evidence>
<proteinExistence type="predicted"/>
<reference evidence="1 2" key="1">
    <citation type="submission" date="2015-01" db="EMBL/GenBank/DDBJ databases">
        <title>Evolution of Trichinella species and genotypes.</title>
        <authorList>
            <person name="Korhonen P.K."/>
            <person name="Edoardo P."/>
            <person name="Giuseppe L.R."/>
            <person name="Gasser R.B."/>
        </authorList>
    </citation>
    <scope>NUCLEOTIDE SEQUENCE [LARGE SCALE GENOMIC DNA]</scope>
    <source>
        <strain evidence="1">ISS417</strain>
    </source>
</reference>
<gene>
    <name evidence="1" type="ORF">T05_6893</name>
</gene>
<comment type="caution">
    <text evidence="1">The sequence shown here is derived from an EMBL/GenBank/DDBJ whole genome shotgun (WGS) entry which is preliminary data.</text>
</comment>
<accession>A0A0V0SXH0</accession>
<evidence type="ECO:0000313" key="2">
    <source>
        <dbReference type="Proteomes" id="UP000055048"/>
    </source>
</evidence>
<protein>
    <submittedName>
        <fullName evidence="1">Uncharacterized protein</fullName>
    </submittedName>
</protein>
<sequence length="32" mass="3373">MGQISLSQASSVSTHPDNVLVLVAVTMDYVIP</sequence>